<keyword evidence="4" id="KW-1185">Reference proteome</keyword>
<dbReference type="InterPro" id="IPR010158">
    <property type="entry name" value="Amidase_Cbmase"/>
</dbReference>
<dbReference type="Gene3D" id="3.40.630.10">
    <property type="entry name" value="Zn peptidases"/>
    <property type="match status" value="1"/>
</dbReference>
<evidence type="ECO:0000259" key="2">
    <source>
        <dbReference type="Pfam" id="PF07687"/>
    </source>
</evidence>
<keyword evidence="1" id="KW-0378">Hydrolase</keyword>
<organism evidence="3 4">
    <name type="scientific">Halosegnis marinus</name>
    <dbReference type="NCBI Taxonomy" id="3034023"/>
    <lineage>
        <taxon>Archaea</taxon>
        <taxon>Methanobacteriati</taxon>
        <taxon>Methanobacteriota</taxon>
        <taxon>Stenosarchaea group</taxon>
        <taxon>Halobacteria</taxon>
        <taxon>Halobacteriales</taxon>
        <taxon>Natronomonadaceae</taxon>
        <taxon>Halosegnis</taxon>
    </lineage>
</organism>
<dbReference type="InterPro" id="IPR011650">
    <property type="entry name" value="Peptidase_M20_dimer"/>
</dbReference>
<dbReference type="Gene3D" id="3.30.70.360">
    <property type="match status" value="1"/>
</dbReference>
<dbReference type="GO" id="GO:0016787">
    <property type="term" value="F:hydrolase activity"/>
    <property type="evidence" value="ECO:0007669"/>
    <property type="project" value="UniProtKB-KW"/>
</dbReference>
<evidence type="ECO:0000313" key="3">
    <source>
        <dbReference type="EMBL" id="MFC7235322.1"/>
    </source>
</evidence>
<accession>A0ABD5ZP03</accession>
<sequence>MDTPVADAVDAERLREDIEANGRFGAVEGEGHGRTVRTGSEANRRARDRLVGRLEAAGCTVAVDSVGNVSGRWTPASADPEAAPVASGSHLDSVPAGGIFDGPLGVYAALEAVRAMREAGVEPARPVEVVSFTEEEGATFADGLLGSSVAVGERTPDEALALTDADGRTLDTALDTVGYRGEGVLDAAGWDAWLELHVEQHTELEAAGVPAGVVGDITGITHCDVEITGEANHAGSTPMAGRSDALAAASELVLAVEDAARDLAVGDAAPDPAAVGTVGSLSVAPNATNVVPGRAEVGIDVRSTTYASMESLVGVVEDTLARVERERGVGTTLRREFDLEPTPMTPRCRDALRAAGERAGIDTLDLHSGAAHDSMYVARVTDAGMLFAPSRDGLSHTPKEWTDWEDCAAATRVLAEALADLAGVDA</sequence>
<feature type="domain" description="Peptidase M20 dimerisation" evidence="2">
    <location>
        <begin position="219"/>
        <end position="323"/>
    </location>
</feature>
<dbReference type="EMBL" id="JBHTAP010000001">
    <property type="protein sequence ID" value="MFC7235322.1"/>
    <property type="molecule type" value="Genomic_DNA"/>
</dbReference>
<gene>
    <name evidence="3" type="ORF">ACFQJ4_08365</name>
</gene>
<dbReference type="SUPFAM" id="SSF53187">
    <property type="entry name" value="Zn-dependent exopeptidases"/>
    <property type="match status" value="1"/>
</dbReference>
<dbReference type="PANTHER" id="PTHR32494">
    <property type="entry name" value="ALLANTOATE DEIMINASE-RELATED"/>
    <property type="match status" value="1"/>
</dbReference>
<dbReference type="InterPro" id="IPR036264">
    <property type="entry name" value="Bact_exopeptidase_dim_dom"/>
</dbReference>
<dbReference type="RefSeq" id="WP_276233452.1">
    <property type="nucleotide sequence ID" value="NZ_CP119802.1"/>
</dbReference>
<proteinExistence type="predicted"/>
<dbReference type="Proteomes" id="UP001596398">
    <property type="component" value="Unassembled WGS sequence"/>
</dbReference>
<name>A0ABD5ZP03_9EURY</name>
<reference evidence="3 4" key="1">
    <citation type="journal article" date="2019" name="Int. J. Syst. Evol. Microbiol.">
        <title>The Global Catalogue of Microorganisms (GCM) 10K type strain sequencing project: providing services to taxonomists for standard genome sequencing and annotation.</title>
        <authorList>
            <consortium name="The Broad Institute Genomics Platform"/>
            <consortium name="The Broad Institute Genome Sequencing Center for Infectious Disease"/>
            <person name="Wu L."/>
            <person name="Ma J."/>
        </authorList>
    </citation>
    <scope>NUCLEOTIDE SEQUENCE [LARGE SCALE GENOMIC DNA]</scope>
    <source>
        <strain evidence="3 4">DT85</strain>
    </source>
</reference>
<protein>
    <submittedName>
        <fullName evidence="3">M20 family metallo-hydrolase</fullName>
    </submittedName>
</protein>
<dbReference type="PANTHER" id="PTHR32494:SF5">
    <property type="entry name" value="ALLANTOATE AMIDOHYDROLASE"/>
    <property type="match status" value="1"/>
</dbReference>
<dbReference type="InterPro" id="IPR002933">
    <property type="entry name" value="Peptidase_M20"/>
</dbReference>
<dbReference type="SUPFAM" id="SSF55031">
    <property type="entry name" value="Bacterial exopeptidase dimerisation domain"/>
    <property type="match status" value="1"/>
</dbReference>
<comment type="caution">
    <text evidence="3">The sequence shown here is derived from an EMBL/GenBank/DDBJ whole genome shotgun (WGS) entry which is preliminary data.</text>
</comment>
<dbReference type="Pfam" id="PF07687">
    <property type="entry name" value="M20_dimer"/>
    <property type="match status" value="1"/>
</dbReference>
<dbReference type="Pfam" id="PF01546">
    <property type="entry name" value="Peptidase_M20"/>
    <property type="match status" value="1"/>
</dbReference>
<dbReference type="NCBIfam" id="TIGR01879">
    <property type="entry name" value="hydantase"/>
    <property type="match status" value="1"/>
</dbReference>
<dbReference type="AlphaFoldDB" id="A0ABD5ZP03"/>
<evidence type="ECO:0000256" key="1">
    <source>
        <dbReference type="ARBA" id="ARBA00022801"/>
    </source>
</evidence>
<dbReference type="CDD" id="cd03884">
    <property type="entry name" value="M20_bAS"/>
    <property type="match status" value="1"/>
</dbReference>
<dbReference type="GeneID" id="79267015"/>
<evidence type="ECO:0000313" key="4">
    <source>
        <dbReference type="Proteomes" id="UP001596398"/>
    </source>
</evidence>
<dbReference type="PIRSF" id="PIRSF001235">
    <property type="entry name" value="Amidase_carbamoylase"/>
    <property type="match status" value="1"/>
</dbReference>